<feature type="compositionally biased region" description="Basic and acidic residues" evidence="9">
    <location>
        <begin position="1700"/>
        <end position="1717"/>
    </location>
</feature>
<feature type="compositionally biased region" description="Polar residues" evidence="9">
    <location>
        <begin position="432"/>
        <end position="443"/>
    </location>
</feature>
<feature type="region of interest" description="Disordered" evidence="9">
    <location>
        <begin position="2440"/>
        <end position="2489"/>
    </location>
</feature>
<dbReference type="EMBL" id="JAEFBJ010000146">
    <property type="protein sequence ID" value="KAG7529167.1"/>
    <property type="molecule type" value="Genomic_DNA"/>
</dbReference>
<dbReference type="GO" id="GO:0008270">
    <property type="term" value="F:zinc ion binding"/>
    <property type="evidence" value="ECO:0007669"/>
    <property type="project" value="UniProtKB-KW"/>
</dbReference>
<keyword evidence="8" id="KW-0479">Metal-binding</keyword>
<feature type="compositionally biased region" description="Basic and acidic residues" evidence="9">
    <location>
        <begin position="2697"/>
        <end position="2718"/>
    </location>
</feature>
<feature type="compositionally biased region" description="Basic and acidic residues" evidence="9">
    <location>
        <begin position="2464"/>
        <end position="2477"/>
    </location>
</feature>
<dbReference type="PANTHER" id="PTHR47188:SF1">
    <property type="entry name" value="PROTEIN TAR1"/>
    <property type="match status" value="1"/>
</dbReference>
<feature type="compositionally biased region" description="Polar residues" evidence="9">
    <location>
        <begin position="133"/>
        <end position="142"/>
    </location>
</feature>
<feature type="region of interest" description="Disordered" evidence="9">
    <location>
        <begin position="1322"/>
        <end position="1378"/>
    </location>
</feature>
<dbReference type="FunFam" id="3.10.10.10:FF:000007">
    <property type="entry name" value="Retrovirus-related Pol polyprotein from transposon 17.6-like Protein"/>
    <property type="match status" value="1"/>
</dbReference>
<keyword evidence="7" id="KW-0695">RNA-directed DNA polymerase</keyword>
<dbReference type="CDD" id="cd01647">
    <property type="entry name" value="RT_LTR"/>
    <property type="match status" value="1"/>
</dbReference>
<feature type="compositionally biased region" description="Polar residues" evidence="9">
    <location>
        <begin position="2352"/>
        <end position="2365"/>
    </location>
</feature>
<keyword evidence="4" id="KW-0540">Nuclease</keyword>
<evidence type="ECO:0000259" key="11">
    <source>
        <dbReference type="PROSITE" id="PS50878"/>
    </source>
</evidence>
<feature type="compositionally biased region" description="Polar residues" evidence="9">
    <location>
        <begin position="1664"/>
        <end position="1675"/>
    </location>
</feature>
<dbReference type="OrthoDB" id="1540477at2759"/>
<dbReference type="InterPro" id="IPR000477">
    <property type="entry name" value="RT_dom"/>
</dbReference>
<evidence type="ECO:0000256" key="6">
    <source>
        <dbReference type="ARBA" id="ARBA00022801"/>
    </source>
</evidence>
<dbReference type="Pfam" id="PF00078">
    <property type="entry name" value="RVT_1"/>
    <property type="match status" value="1"/>
</dbReference>
<feature type="compositionally biased region" description="Basic and acidic residues" evidence="9">
    <location>
        <begin position="468"/>
        <end position="485"/>
    </location>
</feature>
<organism evidence="12 13">
    <name type="scientific">Arabidopsis suecica</name>
    <name type="common">Swedish thale-cress</name>
    <name type="synonym">Cardaminopsis suecica</name>
    <dbReference type="NCBI Taxonomy" id="45249"/>
    <lineage>
        <taxon>Eukaryota</taxon>
        <taxon>Viridiplantae</taxon>
        <taxon>Streptophyta</taxon>
        <taxon>Embryophyta</taxon>
        <taxon>Tracheophyta</taxon>
        <taxon>Spermatophyta</taxon>
        <taxon>Magnoliopsida</taxon>
        <taxon>eudicotyledons</taxon>
        <taxon>Gunneridae</taxon>
        <taxon>Pentapetalae</taxon>
        <taxon>rosids</taxon>
        <taxon>malvids</taxon>
        <taxon>Brassicales</taxon>
        <taxon>Brassicaceae</taxon>
        <taxon>Camelineae</taxon>
        <taxon>Arabidopsis</taxon>
    </lineage>
</organism>
<feature type="region of interest" description="Disordered" evidence="9">
    <location>
        <begin position="780"/>
        <end position="827"/>
    </location>
</feature>
<keyword evidence="8" id="KW-0862">Zinc</keyword>
<evidence type="ECO:0000256" key="5">
    <source>
        <dbReference type="ARBA" id="ARBA00022759"/>
    </source>
</evidence>
<evidence type="ECO:0000259" key="10">
    <source>
        <dbReference type="PROSITE" id="PS50158"/>
    </source>
</evidence>
<dbReference type="InterPro" id="IPR005162">
    <property type="entry name" value="Retrotrans_gag_dom"/>
</dbReference>
<feature type="compositionally biased region" description="Low complexity" evidence="9">
    <location>
        <begin position="2127"/>
        <end position="2138"/>
    </location>
</feature>
<feature type="region of interest" description="Disordered" evidence="9">
    <location>
        <begin position="1397"/>
        <end position="1462"/>
    </location>
</feature>
<feature type="region of interest" description="Disordered" evidence="9">
    <location>
        <begin position="2296"/>
        <end position="2377"/>
    </location>
</feature>
<feature type="domain" description="CCHC-type" evidence="10">
    <location>
        <begin position="2732"/>
        <end position="2747"/>
    </location>
</feature>
<reference evidence="12 13" key="1">
    <citation type="submission" date="2020-12" db="EMBL/GenBank/DDBJ databases">
        <title>Concerted genomic and epigenomic changes stabilize Arabidopsis allopolyploids.</title>
        <authorList>
            <person name="Chen Z."/>
        </authorList>
    </citation>
    <scope>NUCLEOTIDE SEQUENCE [LARGE SCALE GENOMIC DNA]</scope>
    <source>
        <strain evidence="12">As9502</strain>
        <tissue evidence="12">Leaf</tissue>
    </source>
</reference>
<keyword evidence="1" id="KW-0645">Protease</keyword>
<accession>A0A8T1XB77</accession>
<feature type="region of interest" description="Disordered" evidence="9">
    <location>
        <begin position="1664"/>
        <end position="1725"/>
    </location>
</feature>
<comment type="caution">
    <text evidence="12">The sequence shown here is derived from an EMBL/GenBank/DDBJ whole genome shotgun (WGS) entry which is preliminary data.</text>
</comment>
<evidence type="ECO:0000256" key="2">
    <source>
        <dbReference type="ARBA" id="ARBA00022679"/>
    </source>
</evidence>
<dbReference type="PROSITE" id="PS50878">
    <property type="entry name" value="RT_POL"/>
    <property type="match status" value="1"/>
</dbReference>
<feature type="domain" description="Reverse transcriptase" evidence="11">
    <location>
        <begin position="3055"/>
        <end position="3198"/>
    </location>
</feature>
<feature type="region of interest" description="Disordered" evidence="9">
    <location>
        <begin position="843"/>
        <end position="876"/>
    </location>
</feature>
<dbReference type="GO" id="GO:0006508">
    <property type="term" value="P:proteolysis"/>
    <property type="evidence" value="ECO:0007669"/>
    <property type="project" value="UniProtKB-KW"/>
</dbReference>
<dbReference type="CDD" id="cd00303">
    <property type="entry name" value="retropepsin_like"/>
    <property type="match status" value="1"/>
</dbReference>
<dbReference type="PROSITE" id="PS50158">
    <property type="entry name" value="ZF_CCHC"/>
    <property type="match status" value="1"/>
</dbReference>
<feature type="region of interest" description="Disordered" evidence="9">
    <location>
        <begin position="536"/>
        <end position="556"/>
    </location>
</feature>
<proteinExistence type="predicted"/>
<evidence type="ECO:0000256" key="8">
    <source>
        <dbReference type="PROSITE-ProRule" id="PRU00047"/>
    </source>
</evidence>
<sequence>MIGRADIEGSKSNVAMNAWLPQASYPCGNFSDTSSFKFRRSKGSIGHAFTVRIRTENQNQTSFYPFVPHEISVLVELILGHLRYLLTDVPPQPNSPPDNVLRPDRPAEASLGSKNRGCTPPPTHGSFHKVGLESSSTGSSFPADSAKPVPLAVVSLDSRQGHRIPLVRTSSELTVRRPGKAPERAVPSPSPGRHAATRSRRGSSSSSPPTADGFGTGTPEPSPQSQSFSRSYGSILPTSLAYIVPSTRGCSPWRPDAVMSTTGRERHSVLRIFKGRRGRTGHHATCGALPAAGPYLRLSRFQDLHRRPLRPGSRPRFYSDRRALLLIEAWLLPRRPGIGRALQRHPFSGLVDSADERFARQYRCGPPPEFPLASPRSGIVHHLSGPDRHAHTRTLLRRSRSVGGAPARDPANQLPCALRVYSPVDSHTCQTPWSVFQDGSNGEPTGRRPEHADAEARRRCRNPRRSTPRIDRRTGLLRSASDRDASPAPIRFPPDNFKHSLTLFSKSFSSLPRGTCSLSVSRPNNPTRRQRLVVRQGPGTTGLSPSLAPLSRELRPGPSLRTLLQTTIRTPKTSDFQAGLFPVRSPLLRESLTLGHLQLPDRSDRQYQMDHVHHRMSGRSRRPWLGFRPTACGNTRETSFRPASAKEYRGRRFVTPRQTCPRPEGLGRNLRSKTRWFTGFCNSHQVSHFATFFIDARAEISVAESRFRLYIAAQHPRTHRLRGGECQPFVCLFLDTFRRYAKPRIRRARDRLRNRPTESGDRWFAGRSVLDRFSGLLATSRAANHPRRRDPNTSPDHSIGRSDGRQIAPPTKNGHAPPPIESRKSSQSVNPYYVWTCNSAGGTTRPIKTRSVSPTEGTSRPVHTKGGPADPSQGRMSFGGTESLRVTVYNFSASEISTGNLFTNANKATNAMSRVRYATQAPDPIIERNIAREVTEKDRCAKDTHETGSLVSLPADIHFPSKDGCQEHPQKFKAARCRCPWATLTPCSTRDSLGGSMLSNEARPSNLGGWNRCPWGHLGISGAFRIYRHPRPRRIHVSPCHDTPILFGDGVKRCPWGHLGAGDAFLVLIDDFSDQFSFASDFHRPDRCWRCFPRTDRRFLGPVFISSDFHRPDRCWRRFLIAWRCELEHYLTPRFYPPLGGNYNSRRSERRFRRTDLANDTCLWEPKLLLRVGNRAAGACVASSPDSDLEAFSHNPAHGSFAPLAFQPSAMTNSHVPYWWVNNPTLGEFCFTMIGRADIEGSKSNVAMNAWLPQASYPCGNFSDTSSFKFRRSKGSIGHAFTVRIRTENQNQTSFYPFVPHEISVLVELILGHLRYLLTDVPPQPNSPPDNVLRPDRPAEASLGSKNRGCTPPPTHGSFHKVGLESSSTGSSFPADSAKPVPLAVVSLDSRQGHRIPLVRTSSELTVRRPGKAPERAVPSPSPGRHAATRSRRGSSSSSPPTADGFGTGTPEPSPQSQSFSRSYGSILPTSLAYIVPSTRGCSPWRPDAVMSTTGRERHSVLRIFKGRRGRTGHHATCGALPAAGPYLRLSRFQDLHRRPLRPGSRPRFYSDRRALLLIEAWLLPRRPGIGRALQRHPFSGLVDSADERFARQYRCGPPPEFPLASPRSGIVHHLSGPDRHAHTRTLLRRSRSVGGAPARDPANQLPCALRVYSPVDSHTCQTPWSVFQDGSNGEPTGRRPEHADAEARRRCRNPRRSTPRIDRRTGLLRSASDRDASPAPIRFPPDNFKHSLTLFSKSFSSLPRGTCSLSVSRPYLALDGIYRPIGAAFPNNPTRRQRLVVRQGPGTTGLSPSLAPLSRELRPGPSLRTLLQTTIRTPKTSDFQAGLFPVRSPLLRESLTLGHLQLPDRSDRQYQMDHVHHRMSGRSRRPWLGFRPTACGNTRETSFRPASAKEYRGRRFVTPRQTCPRPEGLGRNLRSKTRWFTGFCNSHQVSHFATFFIDARAEISVAESRFRLYIAAQHPRTHRLRGGECQPFVCLFLDTFRRYAKPRIRRARDRLRNRPTESGDRWFAGRSVLDRFSGLLATSRAANHPRRRDPNTSPDHSIGRSDGRQIAPPTKNGHAPPPIESRKSSQSVNPYYVWTCNSAGGTTRPIKTRSVSPTEGTSRPVHTKGGPADPSQAVSQAPSPESNPNSPSPVTTINETQPTGQHTDNDPDEGRDEGRDMDQPEATHETRSATKVPQILPGAVTRSRGAARNLRIKCNAFTEEFIRSHDPRPYGPIGPDHPDDHELVRTRNRIASPPSLVCRYFVPPSRTVSPSHHRFEILTGCRYPPSKTISLESRRFELLIVDLPRRPATDRDPKATSVPSTDRTIVPKATSPDGPNGPRQRPYVPSAIDQRPYVPSTIDHRPQTATSLPSPVTHSDQLSDHPPPSDISRCTGIRTMSGQDPPIAPVPPPDLGVILTQIQAQMGRIDNRLNLLEQAIPPPVPRVRRVRDQRLPPVDDQEQDQGQVEGHTSDEEDPDYPRRRNNRRDNERPMGPNLTGPSCKLTVPTFAGKVDPEAYLQWEGRMDKVFSCYNYPEIRKVIIAAAQFTDHALTWWDRDVDDRRRNHERPIATWDAMKAVMRRRYIPQYFSRDLQRRFRKLTQGIKSVEEYYEDFEHLRNRLQLEETEEALMAQFLDGLNDRITRKVERQSYQGFEEMLHLAIQVEQQIKRKSASTIRTKGQGLPSWSPNASPSHGNNRVADKTNRGTTELKAARIDTRFKPRETTKDNRPDPRPQPADSRTRDIICFKCQGRGHYARDCPNQRTMIITTAGDYESQDEDEAPQGQDIDSEIEEAIAEPEVGELLMIRRMLSTSQAMDDSNQRDNIFHTRCMVSGKVCGLIIDGGSCTNVASSYMVKKLSLATTSHPKPYKLKWLNNKSVIQVSEQVLVSFSVGPYQDQVLCDVVPMQASHLLLGRPWQFDKRTSHCGLTNEYTFIHNSKRICLKPLSPTQVNEMQSKMSSEPSSKSNFLVNSSDVRRSLCDSSCQVLLMVFKDVLTIDCEGKDIPEEIKAIIKRFQDVFPEELPHGLPPIRGIEHQIDLIPGAQLPNRPAYRVNPTEAKELEKQVGDLMKQGYVRESLSPCAVPVLLVPKKDGSWRMCVDCRAVNNITVKYRHPIPRLDDMLDELDGAIIFTKIDLKSGYHQVRMKEGDEWKTAFKTKQGLYEWLVMPFGLSNAPSTFMRLMNHILRPFINKFVVVYFDDIVVKLLVVLNKV</sequence>
<feature type="region of interest" description="Disordered" evidence="9">
    <location>
        <begin position="2659"/>
        <end position="2728"/>
    </location>
</feature>
<keyword evidence="8" id="KW-0863">Zinc-finger</keyword>
<keyword evidence="13" id="KW-1185">Reference proteome</keyword>
<dbReference type="GO" id="GO:0008233">
    <property type="term" value="F:peptidase activity"/>
    <property type="evidence" value="ECO:0007669"/>
    <property type="project" value="UniProtKB-KW"/>
</dbReference>
<name>A0A8T1XB77_ARASU</name>
<dbReference type="GO" id="GO:0004519">
    <property type="term" value="F:endonuclease activity"/>
    <property type="evidence" value="ECO:0007669"/>
    <property type="project" value="UniProtKB-KW"/>
</dbReference>
<keyword evidence="5" id="KW-0255">Endonuclease</keyword>
<feature type="compositionally biased region" description="Polar residues" evidence="9">
    <location>
        <begin position="1365"/>
        <end position="1374"/>
    </location>
</feature>
<dbReference type="GO" id="GO:0003676">
    <property type="term" value="F:nucleic acid binding"/>
    <property type="evidence" value="ECO:0007669"/>
    <property type="project" value="InterPro"/>
</dbReference>
<feature type="region of interest" description="Disordered" evidence="9">
    <location>
        <begin position="2028"/>
        <end position="2183"/>
    </location>
</feature>
<keyword evidence="6" id="KW-0378">Hydrolase</keyword>
<evidence type="ECO:0000256" key="1">
    <source>
        <dbReference type="ARBA" id="ARBA00022670"/>
    </source>
</evidence>
<keyword evidence="3" id="KW-0548">Nucleotidyltransferase</keyword>
<feature type="compositionally biased region" description="Basic residues" evidence="9">
    <location>
        <begin position="1690"/>
        <end position="1699"/>
    </location>
</feature>
<feature type="region of interest" description="Disordered" evidence="9">
    <location>
        <begin position="90"/>
        <end position="146"/>
    </location>
</feature>
<feature type="compositionally biased region" description="Basic and acidic residues" evidence="9">
    <location>
        <begin position="445"/>
        <end position="457"/>
    </location>
</feature>
<feature type="compositionally biased region" description="Polar residues" evidence="9">
    <location>
        <begin position="2139"/>
        <end position="2151"/>
    </location>
</feature>
<evidence type="ECO:0000256" key="9">
    <source>
        <dbReference type="SAM" id="MobiDB-lite"/>
    </source>
</evidence>
<evidence type="ECO:0000313" key="13">
    <source>
        <dbReference type="Proteomes" id="UP000694251"/>
    </source>
</evidence>
<feature type="compositionally biased region" description="Basic and acidic residues" evidence="9">
    <location>
        <begin position="2161"/>
        <end position="2177"/>
    </location>
</feature>
<dbReference type="InterPro" id="IPR044792">
    <property type="entry name" value="TAR1"/>
</dbReference>
<feature type="compositionally biased region" description="Basic residues" evidence="9">
    <location>
        <begin position="458"/>
        <end position="467"/>
    </location>
</feature>
<evidence type="ECO:0000256" key="3">
    <source>
        <dbReference type="ARBA" id="ARBA00022695"/>
    </source>
</evidence>
<evidence type="ECO:0000313" key="12">
    <source>
        <dbReference type="EMBL" id="KAG7529167.1"/>
    </source>
</evidence>
<evidence type="ECO:0000256" key="7">
    <source>
        <dbReference type="ARBA" id="ARBA00022918"/>
    </source>
</evidence>
<evidence type="ECO:0000256" key="4">
    <source>
        <dbReference type="ARBA" id="ARBA00022722"/>
    </source>
</evidence>
<feature type="region of interest" description="Disordered" evidence="9">
    <location>
        <begin position="432"/>
        <end position="496"/>
    </location>
</feature>
<dbReference type="PANTHER" id="PTHR47188">
    <property type="entry name" value="PROTEIN TAR1"/>
    <property type="match status" value="1"/>
</dbReference>
<dbReference type="Pfam" id="PF00098">
    <property type="entry name" value="zf-CCHC"/>
    <property type="match status" value="1"/>
</dbReference>
<feature type="compositionally biased region" description="Basic and acidic residues" evidence="9">
    <location>
        <begin position="1677"/>
        <end position="1689"/>
    </location>
</feature>
<dbReference type="InterPro" id="IPR001878">
    <property type="entry name" value="Znf_CCHC"/>
</dbReference>
<dbReference type="GO" id="GO:0003964">
    <property type="term" value="F:RNA-directed DNA polymerase activity"/>
    <property type="evidence" value="ECO:0007669"/>
    <property type="project" value="UniProtKB-KW"/>
</dbReference>
<dbReference type="Proteomes" id="UP000694251">
    <property type="component" value="Unassembled WGS sequence"/>
</dbReference>
<dbReference type="GO" id="GO:0043457">
    <property type="term" value="P:regulation of cellular respiration"/>
    <property type="evidence" value="ECO:0007669"/>
    <property type="project" value="InterPro"/>
</dbReference>
<feature type="region of interest" description="Disordered" evidence="9">
    <location>
        <begin position="165"/>
        <end position="230"/>
    </location>
</feature>
<dbReference type="SMART" id="SM00343">
    <property type="entry name" value="ZnF_C2HC"/>
    <property type="match status" value="1"/>
</dbReference>
<protein>
    <submittedName>
        <fullName evidence="12">Retrotransposon gag domain</fullName>
    </submittedName>
</protein>
<feature type="compositionally biased region" description="Polar residues" evidence="9">
    <location>
        <begin position="2073"/>
        <end position="2090"/>
    </location>
</feature>
<feature type="compositionally biased region" description="Polar residues" evidence="9">
    <location>
        <begin position="2659"/>
        <end position="2682"/>
    </location>
</feature>
<gene>
    <name evidence="12" type="ORF">ISN44_Un146g000210</name>
</gene>
<dbReference type="Pfam" id="PF03732">
    <property type="entry name" value="Retrotrans_gag"/>
    <property type="match status" value="1"/>
</dbReference>
<keyword evidence="2" id="KW-0808">Transferase</keyword>
<feature type="region of interest" description="Disordered" evidence="9">
    <location>
        <begin position="1784"/>
        <end position="1804"/>
    </location>
</feature>